<dbReference type="PROSITE" id="PS00680">
    <property type="entry name" value="MAP_1"/>
    <property type="match status" value="1"/>
</dbReference>
<dbReference type="InterPro" id="IPR000994">
    <property type="entry name" value="Pept_M24"/>
</dbReference>
<evidence type="ECO:0000313" key="7">
    <source>
        <dbReference type="EMBL" id="CAB4709832.1"/>
    </source>
</evidence>
<dbReference type="InterPro" id="IPR001714">
    <property type="entry name" value="Pept_M24_MAP"/>
</dbReference>
<evidence type="ECO:0000256" key="2">
    <source>
        <dbReference type="ARBA" id="ARBA00022670"/>
    </source>
</evidence>
<dbReference type="Pfam" id="PF00557">
    <property type="entry name" value="Peptidase_M24"/>
    <property type="match status" value="1"/>
</dbReference>
<dbReference type="EMBL" id="CAFBRC010000164">
    <property type="protein sequence ID" value="CAB5078297.1"/>
    <property type="molecule type" value="Genomic_DNA"/>
</dbReference>
<dbReference type="PANTHER" id="PTHR43330:SF27">
    <property type="entry name" value="METHIONINE AMINOPEPTIDASE"/>
    <property type="match status" value="1"/>
</dbReference>
<dbReference type="GO" id="GO:0070006">
    <property type="term" value="F:metalloaminopeptidase activity"/>
    <property type="evidence" value="ECO:0007669"/>
    <property type="project" value="InterPro"/>
</dbReference>
<dbReference type="SUPFAM" id="SSF55920">
    <property type="entry name" value="Creatinase/aminopeptidase"/>
    <property type="match status" value="1"/>
</dbReference>
<dbReference type="PRINTS" id="PR00599">
    <property type="entry name" value="MAPEPTIDASE"/>
</dbReference>
<evidence type="ECO:0000313" key="8">
    <source>
        <dbReference type="EMBL" id="CAB5078297.1"/>
    </source>
</evidence>
<dbReference type="HAMAP" id="MF_01974">
    <property type="entry name" value="MetAP_1"/>
    <property type="match status" value="1"/>
</dbReference>
<organism evidence="6">
    <name type="scientific">freshwater metagenome</name>
    <dbReference type="NCBI Taxonomy" id="449393"/>
    <lineage>
        <taxon>unclassified sequences</taxon>
        <taxon>metagenomes</taxon>
        <taxon>ecological metagenomes</taxon>
    </lineage>
</organism>
<gene>
    <name evidence="6" type="ORF">UFOPK2342_01656</name>
    <name evidence="7" type="ORF">UFOPK2423_01666</name>
    <name evidence="8" type="ORF">UFOPK4367_01569</name>
</gene>
<dbReference type="EMBL" id="CAEZXB010000054">
    <property type="protein sequence ID" value="CAB4689035.1"/>
    <property type="molecule type" value="Genomic_DNA"/>
</dbReference>
<feature type="domain" description="Peptidase M24" evidence="5">
    <location>
        <begin position="13"/>
        <end position="243"/>
    </location>
</feature>
<evidence type="ECO:0000256" key="3">
    <source>
        <dbReference type="ARBA" id="ARBA00022723"/>
    </source>
</evidence>
<protein>
    <submittedName>
        <fullName evidence="6">Unannotated protein</fullName>
    </submittedName>
</protein>
<reference evidence="6" key="1">
    <citation type="submission" date="2020-05" db="EMBL/GenBank/DDBJ databases">
        <authorList>
            <person name="Chiriac C."/>
            <person name="Salcher M."/>
            <person name="Ghai R."/>
            <person name="Kavagutti S V."/>
        </authorList>
    </citation>
    <scope>NUCLEOTIDE SEQUENCE</scope>
</reference>
<sequence length="266" mass="28542">MPIQIKTQDEIQLMRRAGIVVGETLALLRESVKVGMRTIELDVIAEEHIRKSGAIPSFKGYYGFPCSICVSINDEVVHGIPGDRVIKDGDVVSIDCGAILDGWHGDAAFTMGVGNMAAEDLALIEDCRKSLWAGIGAARLGGHVSDIGHAVERSIIASEKARKVRYGILEEYTGHGIGTEMHQDPHVPNFGKAGKGAKLILGLALAVEPMITRGTHRMSTLDDEWTVVSTDGSRGAHWEETFTLRPDGTAWALTSLDGGASELTAQ</sequence>
<evidence type="ECO:0000256" key="4">
    <source>
        <dbReference type="ARBA" id="ARBA00022801"/>
    </source>
</evidence>
<evidence type="ECO:0000313" key="6">
    <source>
        <dbReference type="EMBL" id="CAB4689035.1"/>
    </source>
</evidence>
<dbReference type="GO" id="GO:0005829">
    <property type="term" value="C:cytosol"/>
    <property type="evidence" value="ECO:0007669"/>
    <property type="project" value="TreeGrafter"/>
</dbReference>
<dbReference type="EMBL" id="CAEZXN010000067">
    <property type="protein sequence ID" value="CAB4709832.1"/>
    <property type="molecule type" value="Genomic_DNA"/>
</dbReference>
<dbReference type="GO" id="GO:0046872">
    <property type="term" value="F:metal ion binding"/>
    <property type="evidence" value="ECO:0007669"/>
    <property type="project" value="UniProtKB-KW"/>
</dbReference>
<dbReference type="GO" id="GO:0006508">
    <property type="term" value="P:proteolysis"/>
    <property type="evidence" value="ECO:0007669"/>
    <property type="project" value="UniProtKB-KW"/>
</dbReference>
<proteinExistence type="inferred from homology"/>
<dbReference type="PANTHER" id="PTHR43330">
    <property type="entry name" value="METHIONINE AMINOPEPTIDASE"/>
    <property type="match status" value="1"/>
</dbReference>
<evidence type="ECO:0000256" key="1">
    <source>
        <dbReference type="ARBA" id="ARBA00022438"/>
    </source>
</evidence>
<keyword evidence="3" id="KW-0479">Metal-binding</keyword>
<evidence type="ECO:0000259" key="5">
    <source>
        <dbReference type="Pfam" id="PF00557"/>
    </source>
</evidence>
<dbReference type="NCBIfam" id="TIGR00500">
    <property type="entry name" value="met_pdase_I"/>
    <property type="match status" value="1"/>
</dbReference>
<dbReference type="Gene3D" id="3.90.230.10">
    <property type="entry name" value="Creatinase/methionine aminopeptidase superfamily"/>
    <property type="match status" value="1"/>
</dbReference>
<dbReference type="InterPro" id="IPR036005">
    <property type="entry name" value="Creatinase/aminopeptidase-like"/>
</dbReference>
<dbReference type="AlphaFoldDB" id="A0A6J6NWB7"/>
<accession>A0A6J6NWB7</accession>
<keyword evidence="4" id="KW-0378">Hydrolase</keyword>
<keyword evidence="1" id="KW-0031">Aminopeptidase</keyword>
<keyword evidence="2" id="KW-0645">Protease</keyword>
<dbReference type="CDD" id="cd01086">
    <property type="entry name" value="MetAP1"/>
    <property type="match status" value="1"/>
</dbReference>
<dbReference type="InterPro" id="IPR002467">
    <property type="entry name" value="Pept_M24A_MAP1"/>
</dbReference>
<name>A0A6J6NWB7_9ZZZZ</name>